<dbReference type="InterPro" id="IPR050678">
    <property type="entry name" value="DNA_Partitioning_ATPase"/>
</dbReference>
<evidence type="ECO:0000259" key="1">
    <source>
        <dbReference type="Pfam" id="PF01656"/>
    </source>
</evidence>
<dbReference type="AlphaFoldDB" id="A0A1A7BEP4"/>
<dbReference type="PANTHER" id="PTHR13696:SF96">
    <property type="entry name" value="COBQ_COBB_MIND_PARA NUCLEOTIDE BINDING DOMAIN-CONTAINING PROTEIN"/>
    <property type="match status" value="1"/>
</dbReference>
<dbReference type="Gene3D" id="3.40.50.300">
    <property type="entry name" value="P-loop containing nucleotide triphosphate hydrolases"/>
    <property type="match status" value="1"/>
</dbReference>
<dbReference type="InterPro" id="IPR027417">
    <property type="entry name" value="P-loop_NTPase"/>
</dbReference>
<dbReference type="PANTHER" id="PTHR13696">
    <property type="entry name" value="P-LOOP CONTAINING NUCLEOSIDE TRIPHOSPHATE HYDROLASE"/>
    <property type="match status" value="1"/>
</dbReference>
<proteinExistence type="predicted"/>
<keyword evidence="3" id="KW-1185">Reference proteome</keyword>
<evidence type="ECO:0000313" key="3">
    <source>
        <dbReference type="Proteomes" id="UP000092484"/>
    </source>
</evidence>
<dbReference type="InterPro" id="IPR002586">
    <property type="entry name" value="CobQ/CobB/MinD/ParA_Nub-bd_dom"/>
</dbReference>
<dbReference type="NCBIfam" id="NF041546">
    <property type="entry name" value="ParA_partition"/>
    <property type="match status" value="1"/>
</dbReference>
<evidence type="ECO:0000313" key="2">
    <source>
        <dbReference type="EMBL" id="OBV10954.1"/>
    </source>
</evidence>
<dbReference type="Pfam" id="PF01656">
    <property type="entry name" value="CbiA"/>
    <property type="match status" value="1"/>
</dbReference>
<sequence>MTTPSHSHTQTIAIISQKGGAGKTTLAIHLAAAAARAGRVSLLIDTDPQASASQWAEWRKGAPPEVIDSAPPRIPAKIAAAAAQGAELIVIDTPPHADLAASKAAECADLVLIPCRPSAFDLAAMRTTIRLVELLARPAFVVFTAGPPHAPHIYADARELVTGFGGQTCPIILPDRAAYRHAVAAGQTVFELDPDGKAAGEIEQLHMWACEQLHMSTRSQSQAHERKSA</sequence>
<dbReference type="PIRSF" id="PIRSF009320">
    <property type="entry name" value="Nuc_binding_HP_1000"/>
    <property type="match status" value="1"/>
</dbReference>
<reference evidence="2 3" key="1">
    <citation type="submission" date="2016-06" db="EMBL/GenBank/DDBJ databases">
        <title>Genome sequence of Porphyrobacter dokdonensis DSW-74.</title>
        <authorList>
            <person name="Kim J.F."/>
            <person name="Song J.Y."/>
        </authorList>
    </citation>
    <scope>NUCLEOTIDE SEQUENCE [LARGE SCALE GENOMIC DNA]</scope>
    <source>
        <strain evidence="2 3">DSW-74</strain>
    </source>
</reference>
<accession>A0A1A7BEP4</accession>
<dbReference type="PATRIC" id="fig|1300349.4.peg.1358"/>
<organism evidence="2 3">
    <name type="scientific">Erythrobacter dokdonensis DSW-74</name>
    <dbReference type="NCBI Taxonomy" id="1300349"/>
    <lineage>
        <taxon>Bacteria</taxon>
        <taxon>Pseudomonadati</taxon>
        <taxon>Pseudomonadota</taxon>
        <taxon>Alphaproteobacteria</taxon>
        <taxon>Sphingomonadales</taxon>
        <taxon>Erythrobacteraceae</taxon>
        <taxon>Erythrobacter/Porphyrobacter group</taxon>
        <taxon>Erythrobacter</taxon>
    </lineage>
</organism>
<dbReference type="SUPFAM" id="SSF52540">
    <property type="entry name" value="P-loop containing nucleoside triphosphate hydrolases"/>
    <property type="match status" value="1"/>
</dbReference>
<gene>
    <name evidence="2" type="ORF">I603_1362</name>
</gene>
<dbReference type="InterPro" id="IPR048089">
    <property type="entry name" value="McdA"/>
</dbReference>
<dbReference type="Proteomes" id="UP000092484">
    <property type="component" value="Unassembled WGS sequence"/>
</dbReference>
<dbReference type="RefSeq" id="WP_068863429.1">
    <property type="nucleotide sequence ID" value="NZ_LZYB01000003.1"/>
</dbReference>
<feature type="domain" description="CobQ/CobB/MinD/ParA nucleotide binding" evidence="1">
    <location>
        <begin position="12"/>
        <end position="189"/>
    </location>
</feature>
<comment type="caution">
    <text evidence="2">The sequence shown here is derived from an EMBL/GenBank/DDBJ whole genome shotgun (WGS) entry which is preliminary data.</text>
</comment>
<dbReference type="CDD" id="cd02042">
    <property type="entry name" value="ParAB_family"/>
    <property type="match status" value="1"/>
</dbReference>
<dbReference type="EMBL" id="LZYB01000003">
    <property type="protein sequence ID" value="OBV10954.1"/>
    <property type="molecule type" value="Genomic_DNA"/>
</dbReference>
<name>A0A1A7BEP4_9SPHN</name>
<dbReference type="STRING" id="1300349.I603_1362"/>
<protein>
    <submittedName>
        <fullName evidence="2">ParA-like protein</fullName>
    </submittedName>
</protein>